<dbReference type="AlphaFoldDB" id="A0A8S8XDU3"/>
<dbReference type="Proteomes" id="UP000681075">
    <property type="component" value="Unassembled WGS sequence"/>
</dbReference>
<keyword evidence="1" id="KW-0472">Membrane</keyword>
<proteinExistence type="predicted"/>
<name>A0A8S8XDU3_9PROT</name>
<keyword evidence="1" id="KW-1133">Transmembrane helix</keyword>
<protein>
    <submittedName>
        <fullName evidence="2">Membrane protein</fullName>
    </submittedName>
</protein>
<comment type="caution">
    <text evidence="2">The sequence shown here is derived from an EMBL/GenBank/DDBJ whole genome shotgun (WGS) entry which is preliminary data.</text>
</comment>
<keyword evidence="3" id="KW-1185">Reference proteome</keyword>
<feature type="transmembrane region" description="Helical" evidence="1">
    <location>
        <begin position="14"/>
        <end position="39"/>
    </location>
</feature>
<feature type="transmembrane region" description="Helical" evidence="1">
    <location>
        <begin position="59"/>
        <end position="78"/>
    </location>
</feature>
<sequence>MYESEDRLRTWAQIVYACYALWLVTIGLSGIVGAGIAFLKLNDARGTYVESHFRDQIRVFFWGLILTAIAWFLAITFIGIPLSILLSAAIWVWTLVKVISGWIRLSERRTADI</sequence>
<evidence type="ECO:0000313" key="2">
    <source>
        <dbReference type="EMBL" id="GIL39416.1"/>
    </source>
</evidence>
<accession>A0A8S8XDU3</accession>
<dbReference type="EMBL" id="BOPV01000001">
    <property type="protein sequence ID" value="GIL39416.1"/>
    <property type="molecule type" value="Genomic_DNA"/>
</dbReference>
<organism evidence="2 3">
    <name type="scientific">Roseiterribacter gracilis</name>
    <dbReference type="NCBI Taxonomy" id="2812848"/>
    <lineage>
        <taxon>Bacteria</taxon>
        <taxon>Pseudomonadati</taxon>
        <taxon>Pseudomonadota</taxon>
        <taxon>Alphaproteobacteria</taxon>
        <taxon>Rhodospirillales</taxon>
        <taxon>Roseiterribacteraceae</taxon>
        <taxon>Roseiterribacter</taxon>
    </lineage>
</organism>
<keyword evidence="1" id="KW-0812">Transmembrane</keyword>
<evidence type="ECO:0000313" key="3">
    <source>
        <dbReference type="Proteomes" id="UP000681075"/>
    </source>
</evidence>
<feature type="transmembrane region" description="Helical" evidence="1">
    <location>
        <begin position="84"/>
        <end position="103"/>
    </location>
</feature>
<reference evidence="2" key="1">
    <citation type="submission" date="2021-02" db="EMBL/GenBank/DDBJ databases">
        <title>Genome sequence of Rhodospirillales sp. strain TMPK1 isolated from soil.</title>
        <authorList>
            <person name="Nakai R."/>
            <person name="Kusada H."/>
            <person name="Tamaki H."/>
        </authorList>
    </citation>
    <scope>NUCLEOTIDE SEQUENCE</scope>
    <source>
        <strain evidence="2">TMPK1</strain>
    </source>
</reference>
<gene>
    <name evidence="2" type="ORF">TMPK1_16530</name>
</gene>
<evidence type="ECO:0000256" key="1">
    <source>
        <dbReference type="SAM" id="Phobius"/>
    </source>
</evidence>
<dbReference type="RefSeq" id="WP_420242521.1">
    <property type="nucleotide sequence ID" value="NZ_BOPV01000001.1"/>
</dbReference>